<reference evidence="2" key="1">
    <citation type="submission" date="2014-08" db="EMBL/GenBank/DDBJ databases">
        <title>Draft genome sequences of Sphingobium herbicidovorans.</title>
        <authorList>
            <person name="Gan H.M."/>
            <person name="Gan H.Y."/>
            <person name="Savka M.A."/>
        </authorList>
    </citation>
    <scope>NUCLEOTIDE SEQUENCE [LARGE SCALE GENOMIC DNA]</scope>
    <source>
        <strain evidence="2">NBRC 16415</strain>
    </source>
</reference>
<feature type="transmembrane region" description="Helical" evidence="1">
    <location>
        <begin position="6"/>
        <end position="27"/>
    </location>
</feature>
<dbReference type="Proteomes" id="UP000024284">
    <property type="component" value="Unassembled WGS sequence"/>
</dbReference>
<evidence type="ECO:0000313" key="3">
    <source>
        <dbReference type="Proteomes" id="UP000024284"/>
    </source>
</evidence>
<dbReference type="EMBL" id="JFZA02000018">
    <property type="protein sequence ID" value="KFG89962.1"/>
    <property type="molecule type" value="Genomic_DNA"/>
</dbReference>
<keyword evidence="3" id="KW-1185">Reference proteome</keyword>
<dbReference type="AlphaFoldDB" id="A0A086P994"/>
<keyword evidence="1" id="KW-0812">Transmembrane</keyword>
<feature type="transmembrane region" description="Helical" evidence="1">
    <location>
        <begin position="59"/>
        <end position="80"/>
    </location>
</feature>
<comment type="caution">
    <text evidence="2">The sequence shown here is derived from an EMBL/GenBank/DDBJ whole genome shotgun (WGS) entry which is preliminary data.</text>
</comment>
<keyword evidence="1" id="KW-0472">Membrane</keyword>
<organism evidence="2 3">
    <name type="scientific">Sphingobium herbicidovorans (strain ATCC 700291 / DSM 11019 / CCUG 56400 / KCTC 2939 / LMG 18315 / NBRC 16415 / MH)</name>
    <name type="common">Sphingomonas herbicidovorans</name>
    <dbReference type="NCBI Taxonomy" id="1219045"/>
    <lineage>
        <taxon>Bacteria</taxon>
        <taxon>Pseudomonadati</taxon>
        <taxon>Pseudomonadota</taxon>
        <taxon>Alphaproteobacteria</taxon>
        <taxon>Sphingomonadales</taxon>
        <taxon>Sphingomonadaceae</taxon>
        <taxon>Sphingobium</taxon>
    </lineage>
</organism>
<dbReference type="RefSeq" id="WP_037466075.1">
    <property type="nucleotide sequence ID" value="NZ_BCZD01000035.1"/>
</dbReference>
<gene>
    <name evidence="2" type="ORF">BV98_002258</name>
</gene>
<evidence type="ECO:0000256" key="1">
    <source>
        <dbReference type="SAM" id="Phobius"/>
    </source>
</evidence>
<protein>
    <submittedName>
        <fullName evidence="2">Uncharacterized protein</fullName>
    </submittedName>
</protein>
<accession>A0A086P994</accession>
<keyword evidence="1" id="KW-1133">Transmembrane helix</keyword>
<sequence length="90" mass="9964">MTLLEILGGAFVDVVGSLLAAFLLCYLGWNAFKLVHHPEIGVPFLLCLGWISLPHHLTASTFVQMVVVYTGVGALILWPVGRKWYRDHSS</sequence>
<dbReference type="STRING" id="76947.GCA_002080435_04197"/>
<dbReference type="OrthoDB" id="7569492at2"/>
<evidence type="ECO:0000313" key="2">
    <source>
        <dbReference type="EMBL" id="KFG89962.1"/>
    </source>
</evidence>
<proteinExistence type="predicted"/>
<name>A0A086P994_SPHHM</name>